<feature type="binding site" evidence="5">
    <location>
        <position position="349"/>
    </location>
    <ligand>
        <name>pyridoxal 5'-phosphate</name>
        <dbReference type="ChEBI" id="CHEBI:597326"/>
    </ligand>
</feature>
<comment type="catalytic activity">
    <reaction evidence="5 6">
        <text>L-kynurenine + H2O = anthranilate + L-alanine + H(+)</text>
        <dbReference type="Rhea" id="RHEA:16813"/>
        <dbReference type="ChEBI" id="CHEBI:15377"/>
        <dbReference type="ChEBI" id="CHEBI:15378"/>
        <dbReference type="ChEBI" id="CHEBI:16567"/>
        <dbReference type="ChEBI" id="CHEBI:57959"/>
        <dbReference type="ChEBI" id="CHEBI:57972"/>
        <dbReference type="EC" id="3.7.1.3"/>
    </reaction>
</comment>
<comment type="subunit">
    <text evidence="5 6">Homodimer.</text>
</comment>
<dbReference type="STRING" id="2060906.A0A0H1BQP8"/>
<keyword evidence="4 5" id="KW-0663">Pyridoxal phosphate</keyword>
<feature type="binding site" evidence="5">
    <location>
        <position position="258"/>
    </location>
    <ligand>
        <name>pyridoxal 5'-phosphate</name>
        <dbReference type="ChEBI" id="CHEBI:597326"/>
    </ligand>
</feature>
<dbReference type="GO" id="GO:0019441">
    <property type="term" value="P:L-tryptophan catabolic process to kynurenine"/>
    <property type="evidence" value="ECO:0007669"/>
    <property type="project" value="TreeGrafter"/>
</dbReference>
<dbReference type="PIRSF" id="PIRSF038800">
    <property type="entry name" value="KYNU"/>
    <property type="match status" value="1"/>
</dbReference>
<comment type="caution">
    <text evidence="8">The sequence shown here is derived from an EMBL/GenBank/DDBJ whole genome shotgun (WGS) entry which is preliminary data.</text>
</comment>
<dbReference type="NCBIfam" id="TIGR01814">
    <property type="entry name" value="kynureninase"/>
    <property type="match status" value="1"/>
</dbReference>
<dbReference type="HAMAP" id="MF_01970">
    <property type="entry name" value="Kynureninase"/>
    <property type="match status" value="1"/>
</dbReference>
<evidence type="ECO:0000256" key="3">
    <source>
        <dbReference type="ARBA" id="ARBA00022801"/>
    </source>
</evidence>
<feature type="domain" description="Aminotransferase class V" evidence="7">
    <location>
        <begin position="203"/>
        <end position="283"/>
    </location>
</feature>
<comment type="function">
    <text evidence="5 6">Catalyzes the cleavage of L-kynurenine (L-Kyn) and L-3-hydroxykynurenine (L-3OHKyn) into anthranilic acid (AA) and 3-hydroxyanthranilic acid (3-OHAA), respectively.</text>
</comment>
<feature type="modified residue" description="N6-(pyridoxal phosphate)lysine" evidence="5">
    <location>
        <position position="281"/>
    </location>
</feature>
<feature type="binding site" evidence="5">
    <location>
        <position position="255"/>
    </location>
    <ligand>
        <name>pyridoxal 5'-phosphate</name>
        <dbReference type="ChEBI" id="CHEBI:597326"/>
    </ligand>
</feature>
<name>A0A0H1BQP8_9EURO</name>
<comment type="pathway">
    <text evidence="5 6">Cofactor biosynthesis; NAD(+) biosynthesis; quinolinate from L-kynurenine: step 2/3.</text>
</comment>
<dbReference type="AlphaFoldDB" id="A0A0H1BQP8"/>
<dbReference type="GO" id="GO:0005737">
    <property type="term" value="C:cytoplasm"/>
    <property type="evidence" value="ECO:0007669"/>
    <property type="project" value="UniProtKB-SubCell"/>
</dbReference>
<dbReference type="Pfam" id="PF22580">
    <property type="entry name" value="KYNU_C"/>
    <property type="match status" value="1"/>
</dbReference>
<comment type="pathway">
    <text evidence="5 6">Amino-acid degradation; L-kynurenine degradation; L-alanine and anthranilate from L-kynurenine: step 1/1.</text>
</comment>
<dbReference type="GO" id="GO:0043420">
    <property type="term" value="P:anthranilate metabolic process"/>
    <property type="evidence" value="ECO:0007669"/>
    <property type="project" value="UniProtKB-UniRule"/>
</dbReference>
<dbReference type="PANTHER" id="PTHR14084">
    <property type="entry name" value="KYNURENINASE"/>
    <property type="match status" value="1"/>
</dbReference>
<keyword evidence="2 5" id="KW-0662">Pyridine nucleotide biosynthesis</keyword>
<dbReference type="PANTHER" id="PTHR14084:SF0">
    <property type="entry name" value="KYNURENINASE"/>
    <property type="match status" value="1"/>
</dbReference>
<feature type="binding site" evidence="5">
    <location>
        <begin position="169"/>
        <end position="172"/>
    </location>
    <ligand>
        <name>pyridoxal 5'-phosphate</name>
        <dbReference type="ChEBI" id="CHEBI:597326"/>
    </ligand>
</feature>
<comment type="catalytic activity">
    <reaction evidence="6">
        <text>3-hydroxy-L-kynurenine + H2O = 3-hydroxyanthranilate + L-alanine + H(+)</text>
        <dbReference type="Rhea" id="RHEA:25143"/>
        <dbReference type="ChEBI" id="CHEBI:15377"/>
        <dbReference type="ChEBI" id="CHEBI:15378"/>
        <dbReference type="ChEBI" id="CHEBI:36559"/>
        <dbReference type="ChEBI" id="CHEBI:57972"/>
        <dbReference type="ChEBI" id="CHEBI:58125"/>
        <dbReference type="EC" id="3.7.1.3"/>
    </reaction>
</comment>
<keyword evidence="1 5" id="KW-0963">Cytoplasm</keyword>
<feature type="binding site" evidence="5">
    <location>
        <position position="321"/>
    </location>
    <ligand>
        <name>pyridoxal 5'-phosphate</name>
        <dbReference type="ChEBI" id="CHEBI:597326"/>
    </ligand>
</feature>
<protein>
    <recommendedName>
        <fullName evidence="5 6">Kynureninase</fullName>
        <ecNumber evidence="5 6">3.7.1.3</ecNumber>
    </recommendedName>
    <alternativeName>
        <fullName evidence="5">Biosynthesis of nicotinic acid protein 5</fullName>
    </alternativeName>
    <alternativeName>
        <fullName evidence="5">L-kynurenine hydrolase</fullName>
    </alternativeName>
</protein>
<dbReference type="GO" id="GO:0097053">
    <property type="term" value="P:L-kynurenine catabolic process"/>
    <property type="evidence" value="ECO:0007669"/>
    <property type="project" value="UniProtKB-UniRule"/>
</dbReference>
<dbReference type="UniPathway" id="UPA00253">
    <property type="reaction ID" value="UER00329"/>
</dbReference>
<evidence type="ECO:0000256" key="6">
    <source>
        <dbReference type="PIRNR" id="PIRNR038800"/>
    </source>
</evidence>
<feature type="binding site" evidence="5">
    <location>
        <position position="280"/>
    </location>
    <ligand>
        <name>pyridoxal 5'-phosphate</name>
        <dbReference type="ChEBI" id="CHEBI:597326"/>
    </ligand>
</feature>
<dbReference type="GO" id="GO:0030429">
    <property type="term" value="F:kynureninase activity"/>
    <property type="evidence" value="ECO:0007669"/>
    <property type="project" value="UniProtKB-UniRule"/>
</dbReference>
<dbReference type="GO" id="GO:0019805">
    <property type="term" value="P:quinolinate biosynthetic process"/>
    <property type="evidence" value="ECO:0007669"/>
    <property type="project" value="UniProtKB-UniRule"/>
</dbReference>
<comment type="subcellular location">
    <subcellularLocation>
        <location evidence="5 6">Cytoplasm</location>
    </subcellularLocation>
</comment>
<organism evidence="8 9">
    <name type="scientific">Blastomyces silverae</name>
    <dbReference type="NCBI Taxonomy" id="2060906"/>
    <lineage>
        <taxon>Eukaryota</taxon>
        <taxon>Fungi</taxon>
        <taxon>Dikarya</taxon>
        <taxon>Ascomycota</taxon>
        <taxon>Pezizomycotina</taxon>
        <taxon>Eurotiomycetes</taxon>
        <taxon>Eurotiomycetidae</taxon>
        <taxon>Onygenales</taxon>
        <taxon>Ajellomycetaceae</taxon>
        <taxon>Blastomyces</taxon>
    </lineage>
</organism>
<sequence>MSSPQDSPAFPWKEDANVTKKEFAESLDAKDSLAHFREQFIIPTKQDLTRKTIIASAEGDKTADSQCTYLCGNSLGLQPKSTRTYVDRFLQTWATKAVLGHFTPHEDELMPPFVDIDTRAANLMAPVVGALPSEVAVMDTLTTNLHLLMASFYRPTAEKYKIILEGKAFPSDHFAVESQIRHHNLDPDNAMILIEPEDPSHQLLSTERIISVIDEHAASTALILLPGIQYYTGQYFDIAKITAHAHSKNIVIGWDCAHAVGNVELKFHDWNVDFAAWCTYKYMNSGPGAMAGLFVHERHGAVDITSSSSSGPGYRPRLSGWWGGDKQTRFEMDNRFVPRPGAAGFQLSNPSALDLSAVLASLEMFAAATMPALRQKSLQLTAYMEHLLLKACPQPDSSGPKLFSIITPSNPMERGAQLSILLRGDILGGVFSRLMASGVVVDERKPNVIRVAPAPLYNSFVDVWNFVRIFVKACEEAERENSERGK</sequence>
<evidence type="ECO:0000259" key="7">
    <source>
        <dbReference type="Pfam" id="PF00266"/>
    </source>
</evidence>
<dbReference type="GO" id="GO:0030170">
    <property type="term" value="F:pyridoxal phosphate binding"/>
    <property type="evidence" value="ECO:0007669"/>
    <property type="project" value="UniProtKB-UniRule"/>
</dbReference>
<proteinExistence type="inferred from homology"/>
<dbReference type="Pfam" id="PF00266">
    <property type="entry name" value="Aminotran_5"/>
    <property type="match status" value="1"/>
</dbReference>
<dbReference type="InterPro" id="IPR010111">
    <property type="entry name" value="Kynureninase"/>
</dbReference>
<dbReference type="Gene3D" id="3.90.1150.10">
    <property type="entry name" value="Aspartate Aminotransferase, domain 1"/>
    <property type="match status" value="1"/>
</dbReference>
<evidence type="ECO:0000256" key="5">
    <source>
        <dbReference type="HAMAP-Rule" id="MF_03017"/>
    </source>
</evidence>
<evidence type="ECO:0000256" key="2">
    <source>
        <dbReference type="ARBA" id="ARBA00022642"/>
    </source>
</evidence>
<dbReference type="EC" id="3.7.1.3" evidence="5 6"/>
<comment type="similarity">
    <text evidence="5 6">Belongs to the kynureninase family.</text>
</comment>
<dbReference type="FunFam" id="3.40.640.10:FF:000031">
    <property type="entry name" value="Kynureninase"/>
    <property type="match status" value="1"/>
</dbReference>
<dbReference type="InterPro" id="IPR015421">
    <property type="entry name" value="PyrdxlP-dep_Trfase_major"/>
</dbReference>
<reference evidence="9" key="1">
    <citation type="journal article" date="2015" name="PLoS Genet.">
        <title>The dynamic genome and transcriptome of the human fungal pathogen Blastomyces and close relative Emmonsia.</title>
        <authorList>
            <person name="Munoz J.F."/>
            <person name="Gauthier G.M."/>
            <person name="Desjardins C.A."/>
            <person name="Gallo J.E."/>
            <person name="Holder J."/>
            <person name="Sullivan T.D."/>
            <person name="Marty A.J."/>
            <person name="Carmen J.C."/>
            <person name="Chen Z."/>
            <person name="Ding L."/>
            <person name="Gujja S."/>
            <person name="Magrini V."/>
            <person name="Misas E."/>
            <person name="Mitreva M."/>
            <person name="Priest M."/>
            <person name="Saif S."/>
            <person name="Whiston E.A."/>
            <person name="Young S."/>
            <person name="Zeng Q."/>
            <person name="Goldman W.E."/>
            <person name="Mardis E.R."/>
            <person name="Taylor J.W."/>
            <person name="McEwen J.G."/>
            <person name="Clay O.K."/>
            <person name="Klein B.S."/>
            <person name="Cuomo C.A."/>
        </authorList>
    </citation>
    <scope>NUCLEOTIDE SEQUENCE [LARGE SCALE GENOMIC DNA]</scope>
    <source>
        <strain evidence="9">UAMH 139</strain>
    </source>
</reference>
<evidence type="ECO:0000313" key="8">
    <source>
        <dbReference type="EMBL" id="KLJ13352.1"/>
    </source>
</evidence>
<dbReference type="EMBL" id="LDEV01000395">
    <property type="protein sequence ID" value="KLJ13352.1"/>
    <property type="molecule type" value="Genomic_DNA"/>
</dbReference>
<dbReference type="OrthoDB" id="5978656at2759"/>
<evidence type="ECO:0000313" key="9">
    <source>
        <dbReference type="Proteomes" id="UP000053573"/>
    </source>
</evidence>
<accession>A0A0H1BQP8</accession>
<dbReference type="InterPro" id="IPR015422">
    <property type="entry name" value="PyrdxlP-dep_Trfase_small"/>
</dbReference>
<dbReference type="GO" id="GO:0034354">
    <property type="term" value="P:'de novo' NAD+ biosynthetic process from L-tryptophan"/>
    <property type="evidence" value="ECO:0007669"/>
    <property type="project" value="UniProtKB-UniRule"/>
</dbReference>
<dbReference type="InterPro" id="IPR000192">
    <property type="entry name" value="Aminotrans_V_dom"/>
</dbReference>
<evidence type="ECO:0000256" key="4">
    <source>
        <dbReference type="ARBA" id="ARBA00022898"/>
    </source>
</evidence>
<comment type="cofactor">
    <cofactor evidence="5 6">
        <name>pyridoxal 5'-phosphate</name>
        <dbReference type="ChEBI" id="CHEBI:597326"/>
    </cofactor>
</comment>
<evidence type="ECO:0000256" key="1">
    <source>
        <dbReference type="ARBA" id="ARBA00022490"/>
    </source>
</evidence>
<feature type="binding site" evidence="5">
    <location>
        <position position="142"/>
    </location>
    <ligand>
        <name>pyridoxal 5'-phosphate</name>
        <dbReference type="ChEBI" id="CHEBI:597326"/>
    </ligand>
</feature>
<feature type="binding site" evidence="5">
    <location>
        <position position="141"/>
    </location>
    <ligand>
        <name>pyridoxal 5'-phosphate</name>
        <dbReference type="ChEBI" id="CHEBI:597326"/>
    </ligand>
</feature>
<gene>
    <name evidence="5" type="primary">BNA5</name>
    <name evidence="8" type="ORF">EMPG_11728</name>
</gene>
<dbReference type="UniPathway" id="UPA00334">
    <property type="reaction ID" value="UER00455"/>
</dbReference>
<comment type="caution">
    <text evidence="5">Lacks conserved residue(s) required for the propagation of feature annotation.</text>
</comment>
<keyword evidence="9" id="KW-1185">Reference proteome</keyword>
<dbReference type="Proteomes" id="UP000053573">
    <property type="component" value="Unassembled WGS sequence"/>
</dbReference>
<dbReference type="SUPFAM" id="SSF53383">
    <property type="entry name" value="PLP-dependent transferases"/>
    <property type="match status" value="1"/>
</dbReference>
<keyword evidence="3 5" id="KW-0378">Hydrolase</keyword>
<dbReference type="Gene3D" id="3.40.640.10">
    <property type="entry name" value="Type I PLP-dependent aspartate aminotransferase-like (Major domain)"/>
    <property type="match status" value="1"/>
</dbReference>
<dbReference type="InterPro" id="IPR015424">
    <property type="entry name" value="PyrdxlP-dep_Trfase"/>
</dbReference>